<evidence type="ECO:0000313" key="3">
    <source>
        <dbReference type="Proteomes" id="UP001162131"/>
    </source>
</evidence>
<keyword evidence="1" id="KW-0175">Coiled coil</keyword>
<organism evidence="2 3">
    <name type="scientific">Blepharisma stoltei</name>
    <dbReference type="NCBI Taxonomy" id="1481888"/>
    <lineage>
        <taxon>Eukaryota</taxon>
        <taxon>Sar</taxon>
        <taxon>Alveolata</taxon>
        <taxon>Ciliophora</taxon>
        <taxon>Postciliodesmatophora</taxon>
        <taxon>Heterotrichea</taxon>
        <taxon>Heterotrichida</taxon>
        <taxon>Blepharismidae</taxon>
        <taxon>Blepharisma</taxon>
    </lineage>
</organism>
<proteinExistence type="predicted"/>
<dbReference type="PANTHER" id="PTHR40131">
    <property type="entry name" value="C1Q DOMAIN-CONTAINING PROTEIN"/>
    <property type="match status" value="1"/>
</dbReference>
<evidence type="ECO:0000313" key="2">
    <source>
        <dbReference type="EMBL" id="CAG9318475.1"/>
    </source>
</evidence>
<protein>
    <recommendedName>
        <fullName evidence="4">C1q domain-containing protein</fullName>
    </recommendedName>
</protein>
<reference evidence="2" key="1">
    <citation type="submission" date="2021-09" db="EMBL/GenBank/DDBJ databases">
        <authorList>
            <consortium name="AG Swart"/>
            <person name="Singh M."/>
            <person name="Singh A."/>
            <person name="Seah K."/>
            <person name="Emmerich C."/>
        </authorList>
    </citation>
    <scope>NUCLEOTIDE SEQUENCE</scope>
    <source>
        <strain evidence="2">ATCC30299</strain>
    </source>
</reference>
<keyword evidence="3" id="KW-1185">Reference proteome</keyword>
<comment type="caution">
    <text evidence="2">The sequence shown here is derived from an EMBL/GenBank/DDBJ whole genome shotgun (WGS) entry which is preliminary data.</text>
</comment>
<evidence type="ECO:0008006" key="4">
    <source>
        <dbReference type="Google" id="ProtNLM"/>
    </source>
</evidence>
<name>A0AAU9IZC8_9CILI</name>
<dbReference type="AlphaFoldDB" id="A0AAU9IZC8"/>
<dbReference type="PANTHER" id="PTHR40131:SF1">
    <property type="entry name" value="C1Q DOMAIN-CONTAINING PROTEIN"/>
    <property type="match status" value="1"/>
</dbReference>
<evidence type="ECO:0000256" key="1">
    <source>
        <dbReference type="SAM" id="Coils"/>
    </source>
</evidence>
<dbReference type="Proteomes" id="UP001162131">
    <property type="component" value="Unassembled WGS sequence"/>
</dbReference>
<dbReference type="EMBL" id="CAJZBQ010000020">
    <property type="protein sequence ID" value="CAG9318475.1"/>
    <property type="molecule type" value="Genomic_DNA"/>
</dbReference>
<gene>
    <name evidence="2" type="ORF">BSTOLATCC_MIC20948</name>
</gene>
<accession>A0AAU9IZC8</accession>
<feature type="coiled-coil region" evidence="1">
    <location>
        <begin position="73"/>
        <end position="100"/>
    </location>
</feature>
<sequence>MELNTSMIPIKAEIEQLRRFLTTSLSKKAETKDIEKFMSTLAQKADHEPTIELIEKTKSEAKELIGECLRDLKIEKRKRIEEMIEIKRSLEEEMHYIREQMIKVIEDRKKESDEHRKLIMQETAFFKTETQKEMTTIIEKFNDLEVAKNLQKGKIDSLERSVDLMKETKVDVKDYTEINTDNKKEIFLYIEELEDQIKDNLLKIEADLEKSLENKVSVAELFKVLEPKVDVSIFNNFLAQKADQQDFENLLTSLDHLQAEIQKKSNLHDLNAHISYTKTALEEVARDMLVKANIKDMCTLLDMKANVDDVNKILSDIHKELDSKARGDNFASYINEQQGIIEALCAENCVARWIWKSGELDGNSCVPWEVQSVNTAPDNYMWEKDKAVLTVVAPGLYEIMIGFYARKKPTIQILVNGEPILTAINSASYAVHHSSGKLRSVGNHSNGNIAGLTLIDFIALPARARITIIYNGELHAEGFLGLRKL</sequence>